<organism evidence="1 2">
    <name type="scientific">Streptomyces prunicolor</name>
    <dbReference type="NCBI Taxonomy" id="67348"/>
    <lineage>
        <taxon>Bacteria</taxon>
        <taxon>Bacillati</taxon>
        <taxon>Actinomycetota</taxon>
        <taxon>Actinomycetes</taxon>
        <taxon>Kitasatosporales</taxon>
        <taxon>Streptomycetaceae</taxon>
        <taxon>Streptomyces</taxon>
    </lineage>
</organism>
<dbReference type="RefSeq" id="WP_317771258.1">
    <property type="nucleotide sequence ID" value="NZ_JAWMAJ010000032.1"/>
</dbReference>
<protein>
    <submittedName>
        <fullName evidence="1">Uncharacterized protein</fullName>
    </submittedName>
</protein>
<evidence type="ECO:0000313" key="2">
    <source>
        <dbReference type="Proteomes" id="UP001187346"/>
    </source>
</evidence>
<proteinExistence type="predicted"/>
<comment type="caution">
    <text evidence="1">The sequence shown here is derived from an EMBL/GenBank/DDBJ whole genome shotgun (WGS) entry which is preliminary data.</text>
</comment>
<gene>
    <name evidence="1" type="ORF">R5A26_12495</name>
</gene>
<accession>A0ABU4F9W3</accession>
<keyword evidence="2" id="KW-1185">Reference proteome</keyword>
<dbReference type="EMBL" id="JAWMAJ010000032">
    <property type="protein sequence ID" value="MDV7216771.1"/>
    <property type="molecule type" value="Genomic_DNA"/>
</dbReference>
<sequence>MEKQGEWRNSVAGAAICVGVGVASEVRDLTWQAQSVYQAGGSKSDTDDARGW</sequence>
<evidence type="ECO:0000313" key="1">
    <source>
        <dbReference type="EMBL" id="MDV7216771.1"/>
    </source>
</evidence>
<reference evidence="1 2" key="1">
    <citation type="submission" date="2023-10" db="EMBL/GenBank/DDBJ databases">
        <title>Characterization of rhizosphere-enriched actinobacteria from wheat plants lab-grown on chernevaya soil.</title>
        <authorList>
            <person name="Tikhonova E.N."/>
            <person name="Konopkin A."/>
            <person name="Kravchenko I.K."/>
        </authorList>
    </citation>
    <scope>NUCLEOTIDE SEQUENCE [LARGE SCALE GENOMIC DNA]</scope>
    <source>
        <strain evidence="1 2">RR29</strain>
    </source>
</reference>
<name>A0ABU4F9W3_9ACTN</name>
<dbReference type="Proteomes" id="UP001187346">
    <property type="component" value="Unassembled WGS sequence"/>
</dbReference>